<evidence type="ECO:0000256" key="1">
    <source>
        <dbReference type="ARBA" id="ARBA00001946"/>
    </source>
</evidence>
<dbReference type="PANTHER" id="PTHR32308:SF0">
    <property type="entry name" value="HPCH_HPAI ALDOLASE_CITRATE LYASE DOMAIN-CONTAINING PROTEIN"/>
    <property type="match status" value="1"/>
</dbReference>
<dbReference type="Pfam" id="PF03328">
    <property type="entry name" value="HpcH_HpaI"/>
    <property type="match status" value="1"/>
</dbReference>
<keyword evidence="2 5" id="KW-0479">Metal-binding</keyword>
<dbReference type="GO" id="GO:0003824">
    <property type="term" value="F:catalytic activity"/>
    <property type="evidence" value="ECO:0007669"/>
    <property type="project" value="InterPro"/>
</dbReference>
<comment type="cofactor">
    <cofactor evidence="1">
        <name>Mg(2+)</name>
        <dbReference type="ChEBI" id="CHEBI:18420"/>
    </cofactor>
</comment>
<protein>
    <recommendedName>
        <fullName evidence="6">HpcH/HpaI aldolase/citrate lyase domain-containing protein</fullName>
    </recommendedName>
</protein>
<dbReference type="EMBL" id="JXRP01000018">
    <property type="protein sequence ID" value="KIL45138.1"/>
    <property type="molecule type" value="Genomic_DNA"/>
</dbReference>
<keyword evidence="8" id="KW-1185">Reference proteome</keyword>
<dbReference type="PIRSF" id="PIRSF015582">
    <property type="entry name" value="Cit_lyase_B"/>
    <property type="match status" value="1"/>
</dbReference>
<feature type="binding site" evidence="5">
    <location>
        <position position="145"/>
    </location>
    <ligand>
        <name>Mg(2+)</name>
        <dbReference type="ChEBI" id="CHEBI:18420"/>
    </ligand>
</feature>
<evidence type="ECO:0000313" key="7">
    <source>
        <dbReference type="EMBL" id="KIL45138.1"/>
    </source>
</evidence>
<dbReference type="SUPFAM" id="SSF51621">
    <property type="entry name" value="Phosphoenolpyruvate/pyruvate domain"/>
    <property type="match status" value="1"/>
</dbReference>
<dbReference type="AlphaFoldDB" id="A0A0C2VMA3"/>
<dbReference type="InterPro" id="IPR005000">
    <property type="entry name" value="Aldolase/citrate-lyase_domain"/>
</dbReference>
<dbReference type="Gene3D" id="3.20.20.60">
    <property type="entry name" value="Phosphoenolpyruvate-binding domains"/>
    <property type="match status" value="1"/>
</dbReference>
<dbReference type="GO" id="GO:0006107">
    <property type="term" value="P:oxaloacetate metabolic process"/>
    <property type="evidence" value="ECO:0007669"/>
    <property type="project" value="TreeGrafter"/>
</dbReference>
<accession>A0A0C2VMA3</accession>
<evidence type="ECO:0000256" key="3">
    <source>
        <dbReference type="ARBA" id="ARBA00022842"/>
    </source>
</evidence>
<keyword evidence="3 5" id="KW-0460">Magnesium</keyword>
<feature type="binding site" evidence="4">
    <location>
        <position position="118"/>
    </location>
    <ligand>
        <name>substrate</name>
    </ligand>
</feature>
<dbReference type="PANTHER" id="PTHR32308">
    <property type="entry name" value="LYASE BETA SUBUNIT, PUTATIVE (AFU_ORTHOLOGUE AFUA_4G13030)-RELATED"/>
    <property type="match status" value="1"/>
</dbReference>
<dbReference type="RefSeq" id="WP_041089414.1">
    <property type="nucleotide sequence ID" value="NZ_JXRP01000018.1"/>
</dbReference>
<reference evidence="7 8" key="1">
    <citation type="submission" date="2015-01" db="EMBL/GenBank/DDBJ databases">
        <title>Genome sequencing of Jeotgalibacillus soli.</title>
        <authorList>
            <person name="Goh K.M."/>
            <person name="Chan K.-G."/>
            <person name="Yaakop A.S."/>
            <person name="Ee R."/>
            <person name="Gan H.M."/>
            <person name="Chan C.S."/>
        </authorList>
    </citation>
    <scope>NUCLEOTIDE SEQUENCE [LARGE SCALE GENOMIC DNA]</scope>
    <source>
        <strain evidence="7 8">P9</strain>
    </source>
</reference>
<dbReference type="InterPro" id="IPR011206">
    <property type="entry name" value="Citrate_lyase_beta/mcl1/mcl2"/>
</dbReference>
<dbReference type="STRING" id="889306.KP78_26820"/>
<comment type="caution">
    <text evidence="7">The sequence shown here is derived from an EMBL/GenBank/DDBJ whole genome shotgun (WGS) entry which is preliminary data.</text>
</comment>
<gene>
    <name evidence="7" type="ORF">KP78_26820</name>
</gene>
<dbReference type="InterPro" id="IPR040442">
    <property type="entry name" value="Pyrv_kinase-like_dom_sf"/>
</dbReference>
<name>A0A0C2VMA3_9BACL</name>
<dbReference type="Proteomes" id="UP000031938">
    <property type="component" value="Unassembled WGS sequence"/>
</dbReference>
<sequence length="276" mass="30560">MIKSYLFVPGNRPDRIQKAINGEAEAIIIDLEDAIPSSEKERIREVVRNVLTTCTNPLSKKIFVRINDVTTDYYDEDVLMVASFPQVGVMLAKSESAKDIQNLVNELSDDQQIIPLIESAKGVLISFDIASASSCVSRLAFGALDYCLDLDITVTVHGQELIYPRSLLAVASKAAGIAPPIDTVYVDITNEDGLIQETHRAKDLGMTAKLCIHPNQVKQVNAIFSPSLEEIKWCEKIVEAYEKAEKNGLSAIQLNNKMVDFPVYKKAISILERAVY</sequence>
<feature type="binding site" evidence="5">
    <location>
        <position position="118"/>
    </location>
    <ligand>
        <name>Mg(2+)</name>
        <dbReference type="ChEBI" id="CHEBI:18420"/>
    </ligand>
</feature>
<evidence type="ECO:0000259" key="6">
    <source>
        <dbReference type="Pfam" id="PF03328"/>
    </source>
</evidence>
<dbReference type="InterPro" id="IPR015813">
    <property type="entry name" value="Pyrv/PenolPyrv_kinase-like_dom"/>
</dbReference>
<feature type="binding site" evidence="4">
    <location>
        <position position="65"/>
    </location>
    <ligand>
        <name>substrate</name>
    </ligand>
</feature>
<dbReference type="PATRIC" id="fig|889306.3.peg.2695"/>
<feature type="domain" description="HpcH/HpaI aldolase/citrate lyase" evidence="6">
    <location>
        <begin position="3"/>
        <end position="214"/>
    </location>
</feature>
<evidence type="ECO:0000256" key="5">
    <source>
        <dbReference type="PIRSR" id="PIRSR015582-2"/>
    </source>
</evidence>
<organism evidence="7 8">
    <name type="scientific">Jeotgalibacillus soli</name>
    <dbReference type="NCBI Taxonomy" id="889306"/>
    <lineage>
        <taxon>Bacteria</taxon>
        <taxon>Bacillati</taxon>
        <taxon>Bacillota</taxon>
        <taxon>Bacilli</taxon>
        <taxon>Bacillales</taxon>
        <taxon>Caryophanaceae</taxon>
        <taxon>Jeotgalibacillus</taxon>
    </lineage>
</organism>
<proteinExistence type="predicted"/>
<dbReference type="GO" id="GO:0000287">
    <property type="term" value="F:magnesium ion binding"/>
    <property type="evidence" value="ECO:0007669"/>
    <property type="project" value="TreeGrafter"/>
</dbReference>
<dbReference type="OrthoDB" id="9786940at2"/>
<evidence type="ECO:0000313" key="8">
    <source>
        <dbReference type="Proteomes" id="UP000031938"/>
    </source>
</evidence>
<evidence type="ECO:0000256" key="2">
    <source>
        <dbReference type="ARBA" id="ARBA00022723"/>
    </source>
</evidence>
<evidence type="ECO:0000256" key="4">
    <source>
        <dbReference type="PIRSR" id="PIRSR015582-1"/>
    </source>
</evidence>